<comment type="subcellular location">
    <subcellularLocation>
        <location evidence="1">Cell outer membrane</location>
    </subcellularLocation>
</comment>
<evidence type="ECO:0000256" key="5">
    <source>
        <dbReference type="ARBA" id="ARBA00022692"/>
    </source>
</evidence>
<comment type="caution">
    <text evidence="9">The sequence shown here is derived from an EMBL/GenBank/DDBJ whole genome shotgun (WGS) entry which is preliminary data.</text>
</comment>
<evidence type="ECO:0000256" key="8">
    <source>
        <dbReference type="SAM" id="SignalP"/>
    </source>
</evidence>
<comment type="similarity">
    <text evidence="2">Belongs to the outer membrane factor (OMF) (TC 1.B.17) family.</text>
</comment>
<protein>
    <submittedName>
        <fullName evidence="9">TolC family protein</fullName>
    </submittedName>
</protein>
<evidence type="ECO:0000313" key="10">
    <source>
        <dbReference type="Proteomes" id="UP000714420"/>
    </source>
</evidence>
<feature type="chain" id="PRO_5045303314" evidence="8">
    <location>
        <begin position="27"/>
        <end position="452"/>
    </location>
</feature>
<dbReference type="RefSeq" id="WP_172274375.1">
    <property type="nucleotide sequence ID" value="NZ_CASGMU010000016.1"/>
</dbReference>
<dbReference type="InterPro" id="IPR051906">
    <property type="entry name" value="TolC-like"/>
</dbReference>
<evidence type="ECO:0000256" key="2">
    <source>
        <dbReference type="ARBA" id="ARBA00007613"/>
    </source>
</evidence>
<dbReference type="Pfam" id="PF02321">
    <property type="entry name" value="OEP"/>
    <property type="match status" value="2"/>
</dbReference>
<keyword evidence="7" id="KW-0998">Cell outer membrane</keyword>
<evidence type="ECO:0000256" key="3">
    <source>
        <dbReference type="ARBA" id="ARBA00022448"/>
    </source>
</evidence>
<dbReference type="PANTHER" id="PTHR30026:SF20">
    <property type="entry name" value="OUTER MEMBRANE PROTEIN TOLC"/>
    <property type="match status" value="1"/>
</dbReference>
<reference evidence="9 10" key="1">
    <citation type="submission" date="2020-05" db="EMBL/GenBank/DDBJ databases">
        <title>Distinct polysaccharide utilization as determinants for interspecies competition between intestinal Prevotella spp.</title>
        <authorList>
            <person name="Galvez E.J.C."/>
            <person name="Iljazovic A."/>
            <person name="Strowig T."/>
        </authorList>
    </citation>
    <scope>NUCLEOTIDE SEQUENCE [LARGE SCALE GENOMIC DNA]</scope>
    <source>
        <strain evidence="9 10">PMUR</strain>
    </source>
</reference>
<name>A0ABX2ANG2_9BACT</name>
<keyword evidence="5" id="KW-0812">Transmembrane</keyword>
<dbReference type="InterPro" id="IPR003423">
    <property type="entry name" value="OMP_efflux"/>
</dbReference>
<evidence type="ECO:0000313" key="9">
    <source>
        <dbReference type="EMBL" id="NPD91567.1"/>
    </source>
</evidence>
<keyword evidence="4" id="KW-1134">Transmembrane beta strand</keyword>
<accession>A0ABX2ANG2</accession>
<keyword evidence="6" id="KW-0472">Membrane</keyword>
<proteinExistence type="inferred from homology"/>
<keyword evidence="3" id="KW-0813">Transport</keyword>
<dbReference type="Gene3D" id="1.20.1600.10">
    <property type="entry name" value="Outer membrane efflux proteins (OEP)"/>
    <property type="match status" value="1"/>
</dbReference>
<organism evidence="9 10">
    <name type="scientific">Xylanibacter muris</name>
    <dbReference type="NCBI Taxonomy" id="2736290"/>
    <lineage>
        <taxon>Bacteria</taxon>
        <taxon>Pseudomonadati</taxon>
        <taxon>Bacteroidota</taxon>
        <taxon>Bacteroidia</taxon>
        <taxon>Bacteroidales</taxon>
        <taxon>Prevotellaceae</taxon>
        <taxon>Xylanibacter</taxon>
    </lineage>
</organism>
<evidence type="ECO:0000256" key="7">
    <source>
        <dbReference type="ARBA" id="ARBA00023237"/>
    </source>
</evidence>
<gene>
    <name evidence="9" type="ORF">HPS56_04220</name>
</gene>
<evidence type="ECO:0000256" key="6">
    <source>
        <dbReference type="ARBA" id="ARBA00023136"/>
    </source>
</evidence>
<dbReference type="Proteomes" id="UP000714420">
    <property type="component" value="Unassembled WGS sequence"/>
</dbReference>
<sequence>MRFIILTISYIMSILAVLAPANSLYAQDTPVKPEVASLPLFITTGLKNNYDLRIVRNEERMAENSATRANAGYLPTITANTGYDGSAYNRNTTARGTGDVTKNRNTIDHTLSAGLNAEWTVFDGFKIQTNYKRLQELRRQSATQTRIAIEDYVADLTAEYYNFIQQHIRMRNLNHAVALSKERLRIVLERYSIGSASRLDMQQAQVDFNADSAQSVKQHELLASSRIRLYSLMAVKDLESRLTVRDTAINVTTDLTFDTLWSTTLRNNASLIKAAQNRTLAELDLKSIRSRDFPYIKLGAGYNYSHNIYGTGSTKTRDNWGADFGVKIGLNIFDGNKRSERRNAKINIENAELAQQSLEQSLKADLADLWQAYQNNLRLLALERQNLLTAQENHYIAYERYMLGDLSGIEMREAQQSLLDTEERILEAEYNTKLCEISLRQLSGSIMVYLEE</sequence>
<keyword evidence="8" id="KW-0732">Signal</keyword>
<dbReference type="SUPFAM" id="SSF56954">
    <property type="entry name" value="Outer membrane efflux proteins (OEP)"/>
    <property type="match status" value="1"/>
</dbReference>
<dbReference type="PANTHER" id="PTHR30026">
    <property type="entry name" value="OUTER MEMBRANE PROTEIN TOLC"/>
    <property type="match status" value="1"/>
</dbReference>
<evidence type="ECO:0000256" key="4">
    <source>
        <dbReference type="ARBA" id="ARBA00022452"/>
    </source>
</evidence>
<keyword evidence="10" id="KW-1185">Reference proteome</keyword>
<evidence type="ECO:0000256" key="1">
    <source>
        <dbReference type="ARBA" id="ARBA00004442"/>
    </source>
</evidence>
<feature type="signal peptide" evidence="8">
    <location>
        <begin position="1"/>
        <end position="26"/>
    </location>
</feature>
<dbReference type="EMBL" id="JABKKF010000003">
    <property type="protein sequence ID" value="NPD91567.1"/>
    <property type="molecule type" value="Genomic_DNA"/>
</dbReference>